<evidence type="ECO:0000313" key="1">
    <source>
        <dbReference type="EMBL" id="KXB79170.1"/>
    </source>
</evidence>
<reference evidence="1 2" key="1">
    <citation type="submission" date="2016-01" db="EMBL/GenBank/DDBJ databases">
        <authorList>
            <person name="Oliw E.H."/>
        </authorList>
    </citation>
    <scope>NUCLEOTIDE SEQUENCE [LARGE SCALE GENOMIC DNA]</scope>
    <source>
        <strain evidence="1 2">DNF00307</strain>
    </source>
</reference>
<dbReference type="STRING" id="419005.HMPREF1860_00714"/>
<dbReference type="Proteomes" id="UP000070531">
    <property type="component" value="Unassembled WGS sequence"/>
</dbReference>
<evidence type="ECO:0000313" key="2">
    <source>
        <dbReference type="Proteomes" id="UP000070531"/>
    </source>
</evidence>
<name>A0A134BGZ2_9BACT</name>
<sequence>MPKKQKDVYKFRFFYKKHLPYNIWLIHNILKLSIEQKNI</sequence>
<accession>A0A134BGZ2</accession>
<organism evidence="1">
    <name type="scientific">Prevotella amnii</name>
    <dbReference type="NCBI Taxonomy" id="419005"/>
    <lineage>
        <taxon>Bacteria</taxon>
        <taxon>Pseudomonadati</taxon>
        <taxon>Bacteroidota</taxon>
        <taxon>Bacteroidia</taxon>
        <taxon>Bacteroidales</taxon>
        <taxon>Prevotellaceae</taxon>
        <taxon>Prevotella</taxon>
    </lineage>
</organism>
<gene>
    <name evidence="1" type="ORF">HMPREF1860_00714</name>
</gene>
<dbReference type="PATRIC" id="fig|419005.5.peg.714"/>
<protein>
    <submittedName>
        <fullName evidence="1">Uncharacterized protein</fullName>
    </submittedName>
</protein>
<comment type="caution">
    <text evidence="1">The sequence shown here is derived from an EMBL/GenBank/DDBJ whole genome shotgun (WGS) entry which is preliminary data.</text>
</comment>
<dbReference type="EMBL" id="LSDL01000030">
    <property type="protein sequence ID" value="KXB79170.1"/>
    <property type="molecule type" value="Genomic_DNA"/>
</dbReference>
<proteinExistence type="predicted"/>
<dbReference type="AlphaFoldDB" id="A0A134BGZ2"/>